<sequence length="134" mass="15135">MSDINVTPFVDVLLVLLIIFMITAPIVNHVIKVDLPKDSYSQDKMKPVQTPLRIILDKEGVVYVGDTRIGDSLNEENQKILKKSVDLWTQKQKPPWIVDVEADQEVKYGAMVPVVARLKELGIDMNLVIQPKAK</sequence>
<keyword evidence="2" id="KW-0813">Transport</keyword>
<dbReference type="PANTHER" id="PTHR30558:SF12">
    <property type="entry name" value="BIOPOLYMER TRANSPORT PROTEIN EXBD"/>
    <property type="match status" value="1"/>
</dbReference>
<dbReference type="GO" id="GO:0005886">
    <property type="term" value="C:plasma membrane"/>
    <property type="evidence" value="ECO:0007669"/>
    <property type="project" value="UniProtKB-SubCell"/>
</dbReference>
<dbReference type="InterPro" id="IPR003400">
    <property type="entry name" value="ExbD"/>
</dbReference>
<dbReference type="EMBL" id="UINC01057729">
    <property type="protein sequence ID" value="SVB79202.1"/>
    <property type="molecule type" value="Genomic_DNA"/>
</dbReference>
<evidence type="ECO:0000256" key="2">
    <source>
        <dbReference type="ARBA" id="ARBA00022448"/>
    </source>
</evidence>
<keyword evidence="8 9" id="KW-0472">Membrane</keyword>
<evidence type="ECO:0000256" key="9">
    <source>
        <dbReference type="SAM" id="Phobius"/>
    </source>
</evidence>
<evidence type="ECO:0000256" key="5">
    <source>
        <dbReference type="ARBA" id="ARBA00022692"/>
    </source>
</evidence>
<comment type="subcellular location">
    <subcellularLocation>
        <location evidence="1">Cell inner membrane</location>
        <topology evidence="1">Single-pass membrane protein</topology>
    </subcellularLocation>
</comment>
<evidence type="ECO:0000256" key="3">
    <source>
        <dbReference type="ARBA" id="ARBA00022475"/>
    </source>
</evidence>
<reference evidence="10" key="1">
    <citation type="submission" date="2018-05" db="EMBL/GenBank/DDBJ databases">
        <authorList>
            <person name="Lanie J.A."/>
            <person name="Ng W.-L."/>
            <person name="Kazmierczak K.M."/>
            <person name="Andrzejewski T.M."/>
            <person name="Davidsen T.M."/>
            <person name="Wayne K.J."/>
            <person name="Tettelin H."/>
            <person name="Glass J.I."/>
            <person name="Rusch D."/>
            <person name="Podicherti R."/>
            <person name="Tsui H.-C.T."/>
            <person name="Winkler M.E."/>
        </authorList>
    </citation>
    <scope>NUCLEOTIDE SEQUENCE</scope>
</reference>
<dbReference type="AlphaFoldDB" id="A0A382GWF1"/>
<proteinExistence type="predicted"/>
<gene>
    <name evidence="10" type="ORF">METZ01_LOCUS232056</name>
</gene>
<evidence type="ECO:0000256" key="7">
    <source>
        <dbReference type="ARBA" id="ARBA00022989"/>
    </source>
</evidence>
<evidence type="ECO:0000256" key="6">
    <source>
        <dbReference type="ARBA" id="ARBA00022927"/>
    </source>
</evidence>
<accession>A0A382GWF1</accession>
<keyword evidence="3" id="KW-1003">Cell membrane</keyword>
<evidence type="ECO:0000313" key="10">
    <source>
        <dbReference type="EMBL" id="SVB79202.1"/>
    </source>
</evidence>
<organism evidence="10">
    <name type="scientific">marine metagenome</name>
    <dbReference type="NCBI Taxonomy" id="408172"/>
    <lineage>
        <taxon>unclassified sequences</taxon>
        <taxon>metagenomes</taxon>
        <taxon>ecological metagenomes</taxon>
    </lineage>
</organism>
<feature type="transmembrane region" description="Helical" evidence="9">
    <location>
        <begin position="12"/>
        <end position="31"/>
    </location>
</feature>
<name>A0A382GWF1_9ZZZZ</name>
<evidence type="ECO:0000256" key="8">
    <source>
        <dbReference type="ARBA" id="ARBA00023136"/>
    </source>
</evidence>
<dbReference type="GO" id="GO:0022857">
    <property type="term" value="F:transmembrane transporter activity"/>
    <property type="evidence" value="ECO:0007669"/>
    <property type="project" value="InterPro"/>
</dbReference>
<keyword evidence="6" id="KW-0653">Protein transport</keyword>
<dbReference type="Pfam" id="PF02472">
    <property type="entry name" value="ExbD"/>
    <property type="match status" value="1"/>
</dbReference>
<evidence type="ECO:0000256" key="4">
    <source>
        <dbReference type="ARBA" id="ARBA00022519"/>
    </source>
</evidence>
<keyword evidence="7 9" id="KW-1133">Transmembrane helix</keyword>
<evidence type="ECO:0008006" key="11">
    <source>
        <dbReference type="Google" id="ProtNLM"/>
    </source>
</evidence>
<evidence type="ECO:0000256" key="1">
    <source>
        <dbReference type="ARBA" id="ARBA00004377"/>
    </source>
</evidence>
<dbReference type="GO" id="GO:0015031">
    <property type="term" value="P:protein transport"/>
    <property type="evidence" value="ECO:0007669"/>
    <property type="project" value="UniProtKB-KW"/>
</dbReference>
<keyword evidence="4" id="KW-0997">Cell inner membrane</keyword>
<protein>
    <recommendedName>
        <fullName evidence="11">Biopolymer transporter ExbD</fullName>
    </recommendedName>
</protein>
<dbReference type="Gene3D" id="3.30.420.270">
    <property type="match status" value="1"/>
</dbReference>
<keyword evidence="5 9" id="KW-0812">Transmembrane</keyword>
<dbReference type="PANTHER" id="PTHR30558">
    <property type="entry name" value="EXBD MEMBRANE COMPONENT OF PMF-DRIVEN MACROMOLECULE IMPORT SYSTEM"/>
    <property type="match status" value="1"/>
</dbReference>